<reference evidence="2" key="1">
    <citation type="submission" date="2016-07" db="EMBL/GenBank/DDBJ databases">
        <authorList>
            <person name="Florea S."/>
            <person name="Webb J.S."/>
            <person name="Jaromczyk J."/>
            <person name="Schardl C.L."/>
        </authorList>
    </citation>
    <scope>NUCLEOTIDE SEQUENCE [LARGE SCALE GENOMIC DNA]</scope>
    <source>
        <strain evidence="2">IPB1</strain>
    </source>
</reference>
<accession>A0A1C0TT29</accession>
<evidence type="ECO:0000313" key="2">
    <source>
        <dbReference type="Proteomes" id="UP000093366"/>
    </source>
</evidence>
<dbReference type="RefSeq" id="WP_065790472.1">
    <property type="nucleotide sequence ID" value="NZ_MAUJ01000002.1"/>
</dbReference>
<dbReference type="AlphaFoldDB" id="A0A1C0TT29"/>
<evidence type="ECO:0000313" key="1">
    <source>
        <dbReference type="EMBL" id="OCQ22274.1"/>
    </source>
</evidence>
<dbReference type="EMBL" id="MAUJ01000002">
    <property type="protein sequence ID" value="OCQ22274.1"/>
    <property type="molecule type" value="Genomic_DNA"/>
</dbReference>
<organism evidence="1 2">
    <name type="scientific">Pseudoalteromonas luteoviolacea</name>
    <dbReference type="NCBI Taxonomy" id="43657"/>
    <lineage>
        <taxon>Bacteria</taxon>
        <taxon>Pseudomonadati</taxon>
        <taxon>Pseudomonadota</taxon>
        <taxon>Gammaproteobacteria</taxon>
        <taxon>Alteromonadales</taxon>
        <taxon>Pseudoalteromonadaceae</taxon>
        <taxon>Pseudoalteromonas</taxon>
    </lineage>
</organism>
<sequence>MNIVTTQTNNQLEKIQQSVTQSSIDKHAAFAKELQNALVAEPQNTNPDYVTPISLNTNYKEISVQAKNYYNQAIETAKERVDSSADLRVQERQLYRETMIEIMDMPIEVEIEPHEVNEALLFGSLGIDFLEYKEAGIRIEMLDLAEKDIMNSQVLTTSDKEKLKKLIDEQRSTLELQREEMLAGTFIKEKTDHRANIEQQYHNLKFDQ</sequence>
<proteinExistence type="predicted"/>
<dbReference type="OrthoDB" id="6309180at2"/>
<name>A0A1C0TT29_9GAMM</name>
<dbReference type="Proteomes" id="UP000093366">
    <property type="component" value="Unassembled WGS sequence"/>
</dbReference>
<protein>
    <submittedName>
        <fullName evidence="1">Uncharacterized protein</fullName>
    </submittedName>
</protein>
<comment type="caution">
    <text evidence="1">The sequence shown here is derived from an EMBL/GenBank/DDBJ whole genome shotgun (WGS) entry which is preliminary data.</text>
</comment>
<gene>
    <name evidence="1" type="ORF">A7985_10865</name>
</gene>